<comment type="similarity">
    <text evidence="1">Belongs to the metallo-beta-lactamase superfamily.</text>
</comment>
<evidence type="ECO:0000259" key="5">
    <source>
        <dbReference type="SMART" id="SM00849"/>
    </source>
</evidence>
<feature type="domain" description="Metallo-beta-lactamase" evidence="5">
    <location>
        <begin position="55"/>
        <end position="270"/>
    </location>
</feature>
<sequence length="298" mass="34398">MDFLDLFYQKFTLMKLYPIESGNFKLDGGAMFGVVPKTIWNKTNPADANNLIDIAARCLLIEDQNRLILIDTGMGDKQSEKFFGYYSLWGSHSIDKSLTKYGFHRDDITDVFMTHLHFDHCGGSVQWNADKTGYEPAFKNAKYWTNENHWEWATKPNPREKASFLSENILPMQESGQLNFIKRPEADFGFSEEMNFGIYYVDGHTEKQMIPHIQYKDKTIVFCADLLATAGHIPLPYVMGYDTRPLLTMPEKAKLLNTAADQNYYLFLEHDAHNQIITVEQTEKGVRLKEVLTCEDIF</sequence>
<dbReference type="PANTHER" id="PTHR42978">
    <property type="entry name" value="QUORUM-QUENCHING LACTONASE YTNP-RELATED-RELATED"/>
    <property type="match status" value="1"/>
</dbReference>
<reference evidence="7" key="1">
    <citation type="submission" date="2016-11" db="EMBL/GenBank/DDBJ databases">
        <authorList>
            <person name="Varghese N."/>
            <person name="Submissions S."/>
        </authorList>
    </citation>
    <scope>NUCLEOTIDE SEQUENCE [LARGE SCALE GENOMIC DNA]</scope>
    <source>
        <strain evidence="7">DSM 1811</strain>
    </source>
</reference>
<accession>A0A1M7ADY5</accession>
<dbReference type="Proteomes" id="UP000184121">
    <property type="component" value="Unassembled WGS sequence"/>
</dbReference>
<evidence type="ECO:0000256" key="4">
    <source>
        <dbReference type="ARBA" id="ARBA00022833"/>
    </source>
</evidence>
<organism evidence="6 7">
    <name type="scientific">Flavobacterium saccharophilum</name>
    <dbReference type="NCBI Taxonomy" id="29534"/>
    <lineage>
        <taxon>Bacteria</taxon>
        <taxon>Pseudomonadati</taxon>
        <taxon>Bacteroidota</taxon>
        <taxon>Flavobacteriia</taxon>
        <taxon>Flavobacteriales</taxon>
        <taxon>Flavobacteriaceae</taxon>
        <taxon>Flavobacterium</taxon>
    </lineage>
</organism>
<evidence type="ECO:0000256" key="2">
    <source>
        <dbReference type="ARBA" id="ARBA00022723"/>
    </source>
</evidence>
<dbReference type="CDD" id="cd16281">
    <property type="entry name" value="metallo-hydrolase-like_MBL-fold"/>
    <property type="match status" value="1"/>
</dbReference>
<dbReference type="GO" id="GO:0046872">
    <property type="term" value="F:metal ion binding"/>
    <property type="evidence" value="ECO:0007669"/>
    <property type="project" value="UniProtKB-KW"/>
</dbReference>
<name>A0A1M7ADY5_9FLAO</name>
<keyword evidence="4" id="KW-0862">Zinc</keyword>
<gene>
    <name evidence="6" type="ORF">SAMN05444366_0634</name>
</gene>
<dbReference type="STRING" id="29534.SAMN05444366_0634"/>
<keyword evidence="2" id="KW-0479">Metal-binding</keyword>
<dbReference type="AlphaFoldDB" id="A0A1M7ADY5"/>
<dbReference type="GO" id="GO:0016787">
    <property type="term" value="F:hydrolase activity"/>
    <property type="evidence" value="ECO:0007669"/>
    <property type="project" value="UniProtKB-KW"/>
</dbReference>
<evidence type="ECO:0000313" key="7">
    <source>
        <dbReference type="Proteomes" id="UP000184121"/>
    </source>
</evidence>
<dbReference type="InterPro" id="IPR036866">
    <property type="entry name" value="RibonucZ/Hydroxyglut_hydro"/>
</dbReference>
<evidence type="ECO:0000256" key="1">
    <source>
        <dbReference type="ARBA" id="ARBA00007749"/>
    </source>
</evidence>
<dbReference type="Pfam" id="PF00753">
    <property type="entry name" value="Lactamase_B"/>
    <property type="match status" value="1"/>
</dbReference>
<dbReference type="Gene3D" id="3.60.15.10">
    <property type="entry name" value="Ribonuclease Z/Hydroxyacylglutathione hydrolase-like"/>
    <property type="match status" value="1"/>
</dbReference>
<dbReference type="SMART" id="SM00849">
    <property type="entry name" value="Lactamase_B"/>
    <property type="match status" value="1"/>
</dbReference>
<dbReference type="InterPro" id="IPR001279">
    <property type="entry name" value="Metallo-B-lactamas"/>
</dbReference>
<dbReference type="SUPFAM" id="SSF56281">
    <property type="entry name" value="Metallo-hydrolase/oxidoreductase"/>
    <property type="match status" value="1"/>
</dbReference>
<keyword evidence="7" id="KW-1185">Reference proteome</keyword>
<dbReference type="EMBL" id="FRBY01000001">
    <property type="protein sequence ID" value="SHL40902.1"/>
    <property type="molecule type" value="Genomic_DNA"/>
</dbReference>
<evidence type="ECO:0000256" key="3">
    <source>
        <dbReference type="ARBA" id="ARBA00022801"/>
    </source>
</evidence>
<proteinExistence type="inferred from homology"/>
<dbReference type="PANTHER" id="PTHR42978:SF6">
    <property type="entry name" value="QUORUM-QUENCHING LACTONASE YTNP-RELATED"/>
    <property type="match status" value="1"/>
</dbReference>
<evidence type="ECO:0000313" key="6">
    <source>
        <dbReference type="EMBL" id="SHL40902.1"/>
    </source>
</evidence>
<protein>
    <submittedName>
        <fullName evidence="6">Glyoxylase, beta-lactamase superfamily II</fullName>
    </submittedName>
</protein>
<dbReference type="InterPro" id="IPR051013">
    <property type="entry name" value="MBL_superfamily_lactonases"/>
</dbReference>
<keyword evidence="3" id="KW-0378">Hydrolase</keyword>